<comment type="caution">
    <text evidence="2">The sequence shown here is derived from an EMBL/GenBank/DDBJ whole genome shotgun (WGS) entry which is preliminary data.</text>
</comment>
<dbReference type="OrthoDB" id="8080068at2"/>
<evidence type="ECO:0000313" key="3">
    <source>
        <dbReference type="Proteomes" id="UP000272706"/>
    </source>
</evidence>
<feature type="chain" id="PRO_5017370531" evidence="1">
    <location>
        <begin position="23"/>
        <end position="167"/>
    </location>
</feature>
<protein>
    <submittedName>
        <fullName evidence="2">Uncharacterized protein</fullName>
    </submittedName>
</protein>
<evidence type="ECO:0000256" key="1">
    <source>
        <dbReference type="SAM" id="SignalP"/>
    </source>
</evidence>
<evidence type="ECO:0000313" key="2">
    <source>
        <dbReference type="EMBL" id="RJT32591.1"/>
    </source>
</evidence>
<proteinExistence type="predicted"/>
<sequence>MTARFVAAVTALLLGVSTAAFSQEAQEAFTEHLIHQLTCKHAPDPTATLLYLNKSKRIHLDRGEGADSETCWAIRPQLEVKGATFTHICASAEDRLLLDLFPRLYWRGPGTSAGTGLRLVSEEDTATIKDWIKRTITADETKLEVGEPTFVDGRTEISCNSLSFPYQ</sequence>
<dbReference type="RefSeq" id="WP_120017241.1">
    <property type="nucleotide sequence ID" value="NZ_QZWZ01000026.1"/>
</dbReference>
<dbReference type="AlphaFoldDB" id="A0A3A5KJ41"/>
<keyword evidence="1" id="KW-0732">Signal</keyword>
<dbReference type="EMBL" id="QZWZ01000026">
    <property type="protein sequence ID" value="RJT32591.1"/>
    <property type="molecule type" value="Genomic_DNA"/>
</dbReference>
<gene>
    <name evidence="2" type="ORF">D3227_26600</name>
</gene>
<name>A0A3A5KJ41_9HYPH</name>
<accession>A0A3A5KJ41</accession>
<keyword evidence="3" id="KW-1185">Reference proteome</keyword>
<dbReference type="Proteomes" id="UP000272706">
    <property type="component" value="Unassembled WGS sequence"/>
</dbReference>
<reference evidence="2 3" key="1">
    <citation type="submission" date="2018-09" db="EMBL/GenBank/DDBJ databases">
        <title>Mesorhizobium carmichaelinearum sp. nov. isolated from Carmichaelinea spp. root nodules in New Zealand.</title>
        <authorList>
            <person name="De Meyer S.E."/>
        </authorList>
    </citation>
    <scope>NUCLEOTIDE SEQUENCE [LARGE SCALE GENOMIC DNA]</scope>
    <source>
        <strain evidence="2 3">ICMP19557</strain>
    </source>
</reference>
<organism evidence="2 3">
    <name type="scientific">Mesorhizobium waimense</name>
    <dbReference type="NCBI Taxonomy" id="1300307"/>
    <lineage>
        <taxon>Bacteria</taxon>
        <taxon>Pseudomonadati</taxon>
        <taxon>Pseudomonadota</taxon>
        <taxon>Alphaproteobacteria</taxon>
        <taxon>Hyphomicrobiales</taxon>
        <taxon>Phyllobacteriaceae</taxon>
        <taxon>Mesorhizobium</taxon>
    </lineage>
</organism>
<feature type="signal peptide" evidence="1">
    <location>
        <begin position="1"/>
        <end position="22"/>
    </location>
</feature>